<dbReference type="PANTHER" id="PTHR30005:SF0">
    <property type="entry name" value="RETROGRADE REGULATION PROTEIN 2"/>
    <property type="match status" value="1"/>
</dbReference>
<dbReference type="Proteomes" id="UP001301140">
    <property type="component" value="Unassembled WGS sequence"/>
</dbReference>
<dbReference type="Gene3D" id="3.30.420.40">
    <property type="match status" value="1"/>
</dbReference>
<evidence type="ECO:0000313" key="3">
    <source>
        <dbReference type="Proteomes" id="UP001301140"/>
    </source>
</evidence>
<comment type="caution">
    <text evidence="2">The sequence shown here is derived from an EMBL/GenBank/DDBJ whole genome shotgun (WGS) entry which is preliminary data.</text>
</comment>
<dbReference type="InterPro" id="IPR003695">
    <property type="entry name" value="Ppx_GppA_N"/>
</dbReference>
<dbReference type="InterPro" id="IPR050273">
    <property type="entry name" value="GppA/Ppx_hydrolase"/>
</dbReference>
<sequence>MDMLAAADAAVAPPPSPRVGTRLAALDLGTNNCRLLVAEVRGDGFEVIDSFSRIVRLGEGLARTERLSDPAMARTLTALKVCGRIIARHRVAGARCVATEACRRAANGREFLQRVQRVTGLELEVLRQEDEARLAMLGCLPLLDPDARQLLVIDIGGGSTEILWLDRSRPGEGGEPGTALSLPLGVVTLSETFGHEVGEETFAAMVEHVHERLMALHASRPLPRLADGAALQMLGTSGTVTTLAAVHLGLRRYDRRKVDGLCLSFAAVKETSDHLRMLDHATRAANPCIGAGRADLVVAGCAILEAIHRQWPVDQLCVADRGVREGILATLMGRNLHQLLDGAEDAA</sequence>
<proteinExistence type="predicted"/>
<evidence type="ECO:0000313" key="2">
    <source>
        <dbReference type="EMBL" id="MDF1584913.1"/>
    </source>
</evidence>
<dbReference type="RefSeq" id="WP_327787321.1">
    <property type="nucleotide sequence ID" value="NZ_JARGEQ010000002.1"/>
</dbReference>
<reference evidence="2 3" key="1">
    <citation type="submission" date="2023-03" db="EMBL/GenBank/DDBJ databases">
        <title>YIM 152171 draft genome.</title>
        <authorList>
            <person name="Yang Z."/>
        </authorList>
    </citation>
    <scope>NUCLEOTIDE SEQUENCE [LARGE SCALE GENOMIC DNA]</scope>
    <source>
        <strain evidence="2 3">YIM 152171</strain>
    </source>
</reference>
<dbReference type="PANTHER" id="PTHR30005">
    <property type="entry name" value="EXOPOLYPHOSPHATASE"/>
    <property type="match status" value="1"/>
</dbReference>
<dbReference type="InterPro" id="IPR043129">
    <property type="entry name" value="ATPase_NBD"/>
</dbReference>
<dbReference type="AlphaFoldDB" id="A0AAP3UX81"/>
<dbReference type="CDD" id="cd24054">
    <property type="entry name" value="ASKHA_NBD_AaPPX-GppA_MtPPX2-like"/>
    <property type="match status" value="1"/>
</dbReference>
<accession>A0AAP3UX81</accession>
<organism evidence="2 3">
    <name type="scientific">Marinimicrococcus flavescens</name>
    <dbReference type="NCBI Taxonomy" id="3031815"/>
    <lineage>
        <taxon>Bacteria</taxon>
        <taxon>Pseudomonadati</taxon>
        <taxon>Pseudomonadota</taxon>
        <taxon>Alphaproteobacteria</taxon>
        <taxon>Geminicoccales</taxon>
        <taxon>Geminicoccaceae</taxon>
        <taxon>Marinimicrococcus</taxon>
    </lineage>
</organism>
<dbReference type="Pfam" id="PF02541">
    <property type="entry name" value="Ppx-GppA"/>
    <property type="match status" value="1"/>
</dbReference>
<gene>
    <name evidence="2" type="ORF">PZ740_00775</name>
</gene>
<dbReference type="SUPFAM" id="SSF53067">
    <property type="entry name" value="Actin-like ATPase domain"/>
    <property type="match status" value="2"/>
</dbReference>
<dbReference type="GO" id="GO:0016462">
    <property type="term" value="F:pyrophosphatase activity"/>
    <property type="evidence" value="ECO:0007669"/>
    <property type="project" value="TreeGrafter"/>
</dbReference>
<keyword evidence="3" id="KW-1185">Reference proteome</keyword>
<dbReference type="Gene3D" id="3.30.420.150">
    <property type="entry name" value="Exopolyphosphatase. Domain 2"/>
    <property type="match status" value="1"/>
</dbReference>
<protein>
    <submittedName>
        <fullName evidence="2">Ppx/GppA phosphatase family protein</fullName>
    </submittedName>
</protein>
<feature type="domain" description="Ppx/GppA phosphatase N-terminal" evidence="1">
    <location>
        <begin position="37"/>
        <end position="333"/>
    </location>
</feature>
<name>A0AAP3UX81_9PROT</name>
<dbReference type="EMBL" id="JARGEQ010000002">
    <property type="protein sequence ID" value="MDF1584913.1"/>
    <property type="molecule type" value="Genomic_DNA"/>
</dbReference>
<evidence type="ECO:0000259" key="1">
    <source>
        <dbReference type="Pfam" id="PF02541"/>
    </source>
</evidence>